<keyword evidence="3" id="KW-0378">Hydrolase</keyword>
<keyword evidence="5" id="KW-0732">Signal</keyword>
<comment type="caution">
    <text evidence="6">The sequence shown here is derived from an EMBL/GenBank/DDBJ whole genome shotgun (WGS) entry which is preliminary data.</text>
</comment>
<evidence type="ECO:0000256" key="3">
    <source>
        <dbReference type="ARBA" id="ARBA00022801"/>
    </source>
</evidence>
<dbReference type="InterPro" id="IPR043504">
    <property type="entry name" value="Peptidase_S1_PA_chymotrypsin"/>
</dbReference>
<dbReference type="EMBL" id="JAAAMV010000026">
    <property type="protein sequence ID" value="NBD27276.1"/>
    <property type="molecule type" value="Genomic_DNA"/>
</dbReference>
<dbReference type="Pfam" id="PF13365">
    <property type="entry name" value="Trypsin_2"/>
    <property type="match status" value="1"/>
</dbReference>
<protein>
    <submittedName>
        <fullName evidence="6">Trypsin-like serine protease</fullName>
    </submittedName>
</protein>
<evidence type="ECO:0000313" key="6">
    <source>
        <dbReference type="EMBL" id="NBD27276.1"/>
    </source>
</evidence>
<keyword evidence="4" id="KW-0720">Serine protease</keyword>
<accession>A0ABW9XXN5</accession>
<comment type="similarity">
    <text evidence="1">Belongs to the peptidase S1C family.</text>
</comment>
<feature type="signal peptide" evidence="5">
    <location>
        <begin position="1"/>
        <end position="22"/>
    </location>
</feature>
<dbReference type="PANTHER" id="PTHR43343:SF3">
    <property type="entry name" value="PROTEASE DO-LIKE 8, CHLOROPLASTIC"/>
    <property type="match status" value="1"/>
</dbReference>
<dbReference type="SUPFAM" id="SSF50494">
    <property type="entry name" value="Trypsin-like serine proteases"/>
    <property type="match status" value="1"/>
</dbReference>
<keyword evidence="7" id="KW-1185">Reference proteome</keyword>
<name>A0ABW9XXN5_9BACL</name>
<evidence type="ECO:0000313" key="7">
    <source>
        <dbReference type="Proteomes" id="UP000665561"/>
    </source>
</evidence>
<sequence>MIRKLLALLLSVALGVAAGAFANAQASRSAYADAPAVYDAQEIYARSQAAVFYVRSLGAGGALKDTGTGVVLSADGLAATAYHVIAGADRIEAVLSDGRTLAGIKVLASDEGSDAAILQLPKPRTGTAYAAIELRAEPADHGEVAFAIGYPLKATPIITEGIVNSPAALVNGRTVVLASAQVVSGMSGGPLLDEGGRMIGVLSGSLRTMEGIHLAVEAADIRKLLPKA</sequence>
<dbReference type="InterPro" id="IPR051201">
    <property type="entry name" value="Chloro_Bact_Ser_Proteases"/>
</dbReference>
<keyword evidence="2" id="KW-0645">Protease</keyword>
<evidence type="ECO:0000256" key="4">
    <source>
        <dbReference type="ARBA" id="ARBA00022825"/>
    </source>
</evidence>
<organism evidence="6 7">
    <name type="scientific">Paenibacillus glycinis</name>
    <dbReference type="NCBI Taxonomy" id="2697035"/>
    <lineage>
        <taxon>Bacteria</taxon>
        <taxon>Bacillati</taxon>
        <taxon>Bacillota</taxon>
        <taxon>Bacilli</taxon>
        <taxon>Bacillales</taxon>
        <taxon>Paenibacillaceae</taxon>
        <taxon>Paenibacillus</taxon>
    </lineage>
</organism>
<reference evidence="6 7" key="1">
    <citation type="submission" date="2020-01" db="EMBL/GenBank/DDBJ databases">
        <title>Paenibacillus soybeanensis sp. nov. isolated from the nodules of soybean (Glycine max(L.) Merr).</title>
        <authorList>
            <person name="Wang H."/>
        </authorList>
    </citation>
    <scope>NUCLEOTIDE SEQUENCE [LARGE SCALE GENOMIC DNA]</scope>
    <source>
        <strain evidence="6 7">T1</strain>
    </source>
</reference>
<evidence type="ECO:0000256" key="1">
    <source>
        <dbReference type="ARBA" id="ARBA00010541"/>
    </source>
</evidence>
<dbReference type="InterPro" id="IPR009003">
    <property type="entry name" value="Peptidase_S1_PA"/>
</dbReference>
<dbReference type="RefSeq" id="WP_161746298.1">
    <property type="nucleotide sequence ID" value="NZ_JAAAMV010000026.1"/>
</dbReference>
<dbReference type="Gene3D" id="2.40.10.10">
    <property type="entry name" value="Trypsin-like serine proteases"/>
    <property type="match status" value="2"/>
</dbReference>
<evidence type="ECO:0000256" key="2">
    <source>
        <dbReference type="ARBA" id="ARBA00022670"/>
    </source>
</evidence>
<dbReference type="PRINTS" id="PR00834">
    <property type="entry name" value="PROTEASES2C"/>
</dbReference>
<dbReference type="InterPro" id="IPR001940">
    <property type="entry name" value="Peptidase_S1C"/>
</dbReference>
<proteinExistence type="inferred from homology"/>
<gene>
    <name evidence="6" type="ORF">GT019_25685</name>
</gene>
<dbReference type="Proteomes" id="UP000665561">
    <property type="component" value="Unassembled WGS sequence"/>
</dbReference>
<evidence type="ECO:0000256" key="5">
    <source>
        <dbReference type="SAM" id="SignalP"/>
    </source>
</evidence>
<dbReference type="PANTHER" id="PTHR43343">
    <property type="entry name" value="PEPTIDASE S12"/>
    <property type="match status" value="1"/>
</dbReference>
<feature type="chain" id="PRO_5045656898" evidence="5">
    <location>
        <begin position="23"/>
        <end position="228"/>
    </location>
</feature>